<protein>
    <recommendedName>
        <fullName evidence="4">DUF4402 domain-containing protein</fullName>
    </recommendedName>
</protein>
<dbReference type="EMBL" id="LZYB01000004">
    <property type="protein sequence ID" value="OBV10584.1"/>
    <property type="molecule type" value="Genomic_DNA"/>
</dbReference>
<feature type="chain" id="PRO_5008509929" description="DUF4402 domain-containing protein" evidence="1">
    <location>
        <begin position="24"/>
        <end position="166"/>
    </location>
</feature>
<evidence type="ECO:0000313" key="3">
    <source>
        <dbReference type="Proteomes" id="UP000092484"/>
    </source>
</evidence>
<keyword evidence="1" id="KW-0732">Signal</keyword>
<evidence type="ECO:0000256" key="1">
    <source>
        <dbReference type="SAM" id="SignalP"/>
    </source>
</evidence>
<accession>A0A1A7BDL7</accession>
<gene>
    <name evidence="2" type="ORF">I603_1797</name>
</gene>
<dbReference type="RefSeq" id="WP_158093643.1">
    <property type="nucleotide sequence ID" value="NZ_LZYB01000004.1"/>
</dbReference>
<comment type="caution">
    <text evidence="2">The sequence shown here is derived from an EMBL/GenBank/DDBJ whole genome shotgun (WGS) entry which is preliminary data.</text>
</comment>
<name>A0A1A7BDL7_9SPHN</name>
<keyword evidence="3" id="KW-1185">Reference proteome</keyword>
<dbReference type="AlphaFoldDB" id="A0A1A7BDL7"/>
<sequence>MSRRAPALTGAVLFATGFALTLAAPPLAAQSVNISGLSDVSFGALRPVNDARRAQSLCVFSDLPGRGYLVTATGSGAGGAFVLDGGGGADLPFAIEWADQPSVDQGMPLNPGQPLGGQTSTATDATCGSGPTRTASLVVVIARADLAAARSATNYSGTLTLVIAPQ</sequence>
<evidence type="ECO:0000313" key="2">
    <source>
        <dbReference type="EMBL" id="OBV10584.1"/>
    </source>
</evidence>
<reference evidence="2 3" key="1">
    <citation type="submission" date="2016-06" db="EMBL/GenBank/DDBJ databases">
        <title>Genome sequence of Porphyrobacter dokdonensis DSW-74.</title>
        <authorList>
            <person name="Kim J.F."/>
            <person name="Song J.Y."/>
        </authorList>
    </citation>
    <scope>NUCLEOTIDE SEQUENCE [LARGE SCALE GENOMIC DNA]</scope>
    <source>
        <strain evidence="2 3">DSW-74</strain>
    </source>
</reference>
<proteinExistence type="predicted"/>
<dbReference type="Proteomes" id="UP000092484">
    <property type="component" value="Unassembled WGS sequence"/>
</dbReference>
<feature type="signal peptide" evidence="1">
    <location>
        <begin position="1"/>
        <end position="23"/>
    </location>
</feature>
<evidence type="ECO:0008006" key="4">
    <source>
        <dbReference type="Google" id="ProtNLM"/>
    </source>
</evidence>
<organism evidence="2 3">
    <name type="scientific">Erythrobacter dokdonensis DSW-74</name>
    <dbReference type="NCBI Taxonomy" id="1300349"/>
    <lineage>
        <taxon>Bacteria</taxon>
        <taxon>Pseudomonadati</taxon>
        <taxon>Pseudomonadota</taxon>
        <taxon>Alphaproteobacteria</taxon>
        <taxon>Sphingomonadales</taxon>
        <taxon>Erythrobacteraceae</taxon>
        <taxon>Erythrobacter/Porphyrobacter group</taxon>
        <taxon>Erythrobacter</taxon>
    </lineage>
</organism>
<dbReference type="STRING" id="1300349.I603_1797"/>